<dbReference type="AlphaFoldDB" id="A0A7W3QSL3"/>
<evidence type="ECO:0000256" key="1">
    <source>
        <dbReference type="SAM" id="MobiDB-lite"/>
    </source>
</evidence>
<dbReference type="EMBL" id="JACJIA010000025">
    <property type="protein sequence ID" value="MBA8957523.1"/>
    <property type="molecule type" value="Genomic_DNA"/>
</dbReference>
<evidence type="ECO:0000256" key="2">
    <source>
        <dbReference type="SAM" id="Phobius"/>
    </source>
</evidence>
<sequence>MVDKDPSRTPADQPVAGGATRTEPGDPGRTGGTHREPRAGTRRWAPRGRGLRTARRQAVGLLAALVSIITTVVVLILAVHILFAVFEANTGNELVAWVGDRARDLAWQFKDVFEPEDPKVSVAVNHGLAAVVYLVIGRIVVALIRRAA</sequence>
<feature type="compositionally biased region" description="Basic residues" evidence="1">
    <location>
        <begin position="40"/>
        <end position="49"/>
    </location>
</feature>
<gene>
    <name evidence="3" type="ORF">HNR61_009216</name>
</gene>
<accession>A0A7W3QSL3</accession>
<feature type="transmembrane region" description="Helical" evidence="2">
    <location>
        <begin position="123"/>
        <end position="144"/>
    </location>
</feature>
<proteinExistence type="predicted"/>
<dbReference type="Proteomes" id="UP000572680">
    <property type="component" value="Unassembled WGS sequence"/>
</dbReference>
<name>A0A7W3QSL3_ACTNM</name>
<evidence type="ECO:0000313" key="3">
    <source>
        <dbReference type="EMBL" id="MBA8957523.1"/>
    </source>
</evidence>
<keyword evidence="2" id="KW-0472">Membrane</keyword>
<evidence type="ECO:0000313" key="4">
    <source>
        <dbReference type="Proteomes" id="UP000572680"/>
    </source>
</evidence>
<dbReference type="RefSeq" id="WP_220510577.1">
    <property type="nucleotide sequence ID" value="NZ_BAAALP010000061.1"/>
</dbReference>
<keyword evidence="2" id="KW-0812">Transmembrane</keyword>
<reference evidence="3 4" key="1">
    <citation type="submission" date="2020-08" db="EMBL/GenBank/DDBJ databases">
        <title>Genomic Encyclopedia of Type Strains, Phase IV (KMG-IV): sequencing the most valuable type-strain genomes for metagenomic binning, comparative biology and taxonomic classification.</title>
        <authorList>
            <person name="Goeker M."/>
        </authorList>
    </citation>
    <scope>NUCLEOTIDE SEQUENCE [LARGE SCALE GENOMIC DNA]</scope>
    <source>
        <strain evidence="3 4">DSM 44197</strain>
    </source>
</reference>
<comment type="caution">
    <text evidence="3">The sequence shown here is derived from an EMBL/GenBank/DDBJ whole genome shotgun (WGS) entry which is preliminary data.</text>
</comment>
<organism evidence="3 4">
    <name type="scientific">Actinomadura namibiensis</name>
    <dbReference type="NCBI Taxonomy" id="182080"/>
    <lineage>
        <taxon>Bacteria</taxon>
        <taxon>Bacillati</taxon>
        <taxon>Actinomycetota</taxon>
        <taxon>Actinomycetes</taxon>
        <taxon>Streptosporangiales</taxon>
        <taxon>Thermomonosporaceae</taxon>
        <taxon>Actinomadura</taxon>
    </lineage>
</organism>
<feature type="region of interest" description="Disordered" evidence="1">
    <location>
        <begin position="1"/>
        <end position="49"/>
    </location>
</feature>
<feature type="transmembrane region" description="Helical" evidence="2">
    <location>
        <begin position="59"/>
        <end position="86"/>
    </location>
</feature>
<protein>
    <submittedName>
        <fullName evidence="3">Uncharacterized protein</fullName>
    </submittedName>
</protein>
<keyword evidence="2" id="KW-1133">Transmembrane helix</keyword>
<keyword evidence="4" id="KW-1185">Reference proteome</keyword>